<reference evidence="1" key="1">
    <citation type="submission" date="2023-07" db="EMBL/GenBank/DDBJ databases">
        <title>Black Yeasts Isolated from many extreme environments.</title>
        <authorList>
            <person name="Coleine C."/>
            <person name="Stajich J.E."/>
            <person name="Selbmann L."/>
        </authorList>
    </citation>
    <scope>NUCLEOTIDE SEQUENCE</scope>
    <source>
        <strain evidence="1">CCFEE 5714</strain>
    </source>
</reference>
<comment type="caution">
    <text evidence="1">The sequence shown here is derived from an EMBL/GenBank/DDBJ whole genome shotgun (WGS) entry which is preliminary data.</text>
</comment>
<sequence length="297" mass="33534">MASTSVPKKLREIPNSEHFFCKPTWKEQRTQPVLDQNAEYGKRKIPEHETLTAALQELAAKHGHGFFFYLPTRSSLTSASSEDRIPPERQTPRVISADYPDMLYADYSWTLGDQQKFLETSHRGRYLKSGFLTNAAQFQCPVTAIQFVDRPNVKINRTTSDSMVLLSTDAALFVMRTSELEDQFGHKGDQLNKPSYLWNLDAVEKGQEQERRAKRLKLDMLQGYACGTAEEAYHTIVRRCSEAGGDATITVQQLWQTIPRPSSQAASSVGTMFGEGSNAEPPTRRGEIRRRGADRRG</sequence>
<evidence type="ECO:0000313" key="2">
    <source>
        <dbReference type="Proteomes" id="UP001281147"/>
    </source>
</evidence>
<evidence type="ECO:0000313" key="1">
    <source>
        <dbReference type="EMBL" id="KAK3698117.1"/>
    </source>
</evidence>
<keyword evidence="2" id="KW-1185">Reference proteome</keyword>
<name>A0ACC3MMI1_9PEZI</name>
<organism evidence="1 2">
    <name type="scientific">Vermiconidia calcicola</name>
    <dbReference type="NCBI Taxonomy" id="1690605"/>
    <lineage>
        <taxon>Eukaryota</taxon>
        <taxon>Fungi</taxon>
        <taxon>Dikarya</taxon>
        <taxon>Ascomycota</taxon>
        <taxon>Pezizomycotina</taxon>
        <taxon>Dothideomycetes</taxon>
        <taxon>Dothideomycetidae</taxon>
        <taxon>Mycosphaerellales</taxon>
        <taxon>Extremaceae</taxon>
        <taxon>Vermiconidia</taxon>
    </lineage>
</organism>
<protein>
    <submittedName>
        <fullName evidence="1">Uncharacterized protein</fullName>
    </submittedName>
</protein>
<dbReference type="Proteomes" id="UP001281147">
    <property type="component" value="Unassembled WGS sequence"/>
</dbReference>
<proteinExistence type="predicted"/>
<dbReference type="EMBL" id="JAUTXU010000214">
    <property type="protein sequence ID" value="KAK3698117.1"/>
    <property type="molecule type" value="Genomic_DNA"/>
</dbReference>
<accession>A0ACC3MMI1</accession>
<gene>
    <name evidence="1" type="ORF">LTR37_017075</name>
</gene>